<protein>
    <submittedName>
        <fullName evidence="1">Uncharacterized protein</fullName>
    </submittedName>
</protein>
<name>A0ABV8HXG9_9ACTN</name>
<keyword evidence="2" id="KW-1185">Reference proteome</keyword>
<proteinExistence type="predicted"/>
<dbReference type="Proteomes" id="UP001595765">
    <property type="component" value="Unassembled WGS sequence"/>
</dbReference>
<gene>
    <name evidence="1" type="ORF">ACFO3J_26050</name>
</gene>
<sequence length="240" mass="26821">MNELLTQVIDTYGGLDRWNGFSRLTARVKGGGALWVVKGQEGVLDDYTTRIDLHRQYASHAFGGRGLRSVYTPDRVAVETEAGAVVEERTDPRSAFAGHDFTMPWDRLHLAYFTGYAMWTYLTEPFSLAAPGSVTEELEPWREEDETWRRLKVVLPAGVVGHGRENVYYIDEGGLIRRHDYVAEVLGKGAGLAAHLISGHREFDGIVVPTERRVWRVGQDGRPDKSLLSVSIDVSEVSFA</sequence>
<comment type="caution">
    <text evidence="1">The sequence shown here is derived from an EMBL/GenBank/DDBJ whole genome shotgun (WGS) entry which is preliminary data.</text>
</comment>
<reference evidence="2" key="1">
    <citation type="journal article" date="2019" name="Int. J. Syst. Evol. Microbiol.">
        <title>The Global Catalogue of Microorganisms (GCM) 10K type strain sequencing project: providing services to taxonomists for standard genome sequencing and annotation.</title>
        <authorList>
            <consortium name="The Broad Institute Genomics Platform"/>
            <consortium name="The Broad Institute Genome Sequencing Center for Infectious Disease"/>
            <person name="Wu L."/>
            <person name="Ma J."/>
        </authorList>
    </citation>
    <scope>NUCLEOTIDE SEQUENCE [LARGE SCALE GENOMIC DNA]</scope>
    <source>
        <strain evidence="2">CGMCC 4.7237</strain>
    </source>
</reference>
<dbReference type="RefSeq" id="WP_386433933.1">
    <property type="nucleotide sequence ID" value="NZ_JBHSBB010000019.1"/>
</dbReference>
<dbReference type="EMBL" id="JBHSBB010000019">
    <property type="protein sequence ID" value="MFC4034904.1"/>
    <property type="molecule type" value="Genomic_DNA"/>
</dbReference>
<evidence type="ECO:0000313" key="2">
    <source>
        <dbReference type="Proteomes" id="UP001595765"/>
    </source>
</evidence>
<accession>A0ABV8HXG9</accession>
<organism evidence="1 2">
    <name type="scientific">Streptomyces polygonati</name>
    <dbReference type="NCBI Taxonomy" id="1617087"/>
    <lineage>
        <taxon>Bacteria</taxon>
        <taxon>Bacillati</taxon>
        <taxon>Actinomycetota</taxon>
        <taxon>Actinomycetes</taxon>
        <taxon>Kitasatosporales</taxon>
        <taxon>Streptomycetaceae</taxon>
        <taxon>Streptomyces</taxon>
    </lineage>
</organism>
<evidence type="ECO:0000313" key="1">
    <source>
        <dbReference type="EMBL" id="MFC4034904.1"/>
    </source>
</evidence>